<keyword evidence="2 7" id="KW-0812">Transmembrane</keyword>
<feature type="transmembrane region" description="Helical" evidence="7">
    <location>
        <begin position="517"/>
        <end position="543"/>
    </location>
</feature>
<dbReference type="InterPro" id="IPR036259">
    <property type="entry name" value="MFS_trans_sf"/>
</dbReference>
<feature type="transmembrane region" description="Helical" evidence="7">
    <location>
        <begin position="375"/>
        <end position="397"/>
    </location>
</feature>
<comment type="subcellular location">
    <subcellularLocation>
        <location evidence="1">Membrane</location>
        <topology evidence="1">Multi-pass membrane protein</topology>
    </subcellularLocation>
</comment>
<keyword evidence="9" id="KW-1185">Reference proteome</keyword>
<feature type="transmembrane region" description="Helical" evidence="7">
    <location>
        <begin position="192"/>
        <end position="212"/>
    </location>
</feature>
<feature type="transmembrane region" description="Helical" evidence="7">
    <location>
        <begin position="252"/>
        <end position="273"/>
    </location>
</feature>
<organism evidence="8 9">
    <name type="scientific">Clonostachys solani</name>
    <dbReference type="NCBI Taxonomy" id="160281"/>
    <lineage>
        <taxon>Eukaryota</taxon>
        <taxon>Fungi</taxon>
        <taxon>Dikarya</taxon>
        <taxon>Ascomycota</taxon>
        <taxon>Pezizomycotina</taxon>
        <taxon>Sordariomycetes</taxon>
        <taxon>Hypocreomycetidae</taxon>
        <taxon>Hypocreales</taxon>
        <taxon>Bionectriaceae</taxon>
        <taxon>Clonostachys</taxon>
    </lineage>
</organism>
<dbReference type="InterPro" id="IPR011701">
    <property type="entry name" value="MFS"/>
</dbReference>
<dbReference type="PANTHER" id="PTHR23502:SF59">
    <property type="entry name" value="MULTIDRUG TRANSPORTER, PUTATIVE (AFU_ORTHOLOGUE AFUA_1G10370)-RELATED"/>
    <property type="match status" value="1"/>
</dbReference>
<evidence type="ECO:0000256" key="5">
    <source>
        <dbReference type="ARBA" id="ARBA00023180"/>
    </source>
</evidence>
<dbReference type="GO" id="GO:0005886">
    <property type="term" value="C:plasma membrane"/>
    <property type="evidence" value="ECO:0007669"/>
    <property type="project" value="TreeGrafter"/>
</dbReference>
<keyword evidence="4 7" id="KW-0472">Membrane</keyword>
<sequence length="593" mass="64813">MSDPEKDDRVGRSSPRDDSADMTKERRSEDNDRDIERLNSGSSSSTGHSLTGSEFSDDHDGHRPTMGEIHATCSHRSQSRQRSPARSRARAGTIGTELSQVVSRRETVMSRIRSRPVPQFTHPLEHIPTTAEHLVEFEGSDDPYHPLNWTTKKKVLTTLLYGLITMSATWSSSAYSVGTQQVSREFHVGIQVANLGTTLFLFGFGIGPLLWAPLSEVFGRRVAVMVPMVASICFTFASGASKDLQSLMITRFFGAFFASAPVTNTGGVLGDMFTASSRGFAMAGYAMAVALLFLLPWCKTLHWDGAGQHTSPASSNALSSPSVSYSLMRATPPRLLVFKARRLRHETGNWALHAKFEEWDVSVVEMAKKFLVRPLQLLSTPICFLVALYASFTYGILYMQLGAIPIIFGELRGWSPFVSTLPFICIFLGAIVGCAANVFNQLLYNKAYHAAGNRPVPEMRLPPMMVGSVVFSAGQFMIGWTAQPSIHWIAPCVGLVLLGAGFFTIFQAALNYLVDTFTAYAASAVAANTFLRSCFAGAFPLVVGPMFHNIGVGPGSSITGGFGALLIPVPFVFYRYGKRIRARSKWSKGSVYD</sequence>
<comment type="caution">
    <text evidence="8">The sequence shown here is derived from an EMBL/GenBank/DDBJ whole genome shotgun (WGS) entry which is preliminary data.</text>
</comment>
<keyword evidence="3 7" id="KW-1133">Transmembrane helix</keyword>
<proteinExistence type="predicted"/>
<evidence type="ECO:0000256" key="4">
    <source>
        <dbReference type="ARBA" id="ARBA00023136"/>
    </source>
</evidence>
<feature type="compositionally biased region" description="Basic and acidic residues" evidence="6">
    <location>
        <begin position="56"/>
        <end position="65"/>
    </location>
</feature>
<dbReference type="CDD" id="cd17323">
    <property type="entry name" value="MFS_Tpo1_MDR_like"/>
    <property type="match status" value="1"/>
</dbReference>
<feature type="transmembrane region" description="Helical" evidence="7">
    <location>
        <begin position="279"/>
        <end position="298"/>
    </location>
</feature>
<feature type="compositionally biased region" description="Basic and acidic residues" evidence="6">
    <location>
        <begin position="1"/>
        <end position="37"/>
    </location>
</feature>
<reference evidence="8 9" key="2">
    <citation type="submission" date="2021-10" db="EMBL/GenBank/DDBJ databases">
        <authorList>
            <person name="Piombo E."/>
        </authorList>
    </citation>
    <scope>NUCLEOTIDE SEQUENCE [LARGE SCALE GENOMIC DNA]</scope>
</reference>
<feature type="transmembrane region" description="Helical" evidence="7">
    <location>
        <begin position="218"/>
        <end position="240"/>
    </location>
</feature>
<keyword evidence="5" id="KW-0325">Glycoprotein</keyword>
<evidence type="ECO:0000256" key="6">
    <source>
        <dbReference type="SAM" id="MobiDB-lite"/>
    </source>
</evidence>
<dbReference type="AlphaFoldDB" id="A0A9P0ELC7"/>
<dbReference type="Gene3D" id="1.20.1250.20">
    <property type="entry name" value="MFS general substrate transporter like domains"/>
    <property type="match status" value="1"/>
</dbReference>
<evidence type="ECO:0000256" key="3">
    <source>
        <dbReference type="ARBA" id="ARBA00022989"/>
    </source>
</evidence>
<feature type="transmembrane region" description="Helical" evidence="7">
    <location>
        <begin position="417"/>
        <end position="440"/>
    </location>
</feature>
<feature type="compositionally biased region" description="Basic residues" evidence="6">
    <location>
        <begin position="77"/>
        <end position="89"/>
    </location>
</feature>
<dbReference type="EMBL" id="CABFOC020000045">
    <property type="protein sequence ID" value="CAH0053632.1"/>
    <property type="molecule type" value="Genomic_DNA"/>
</dbReference>
<evidence type="ECO:0000256" key="2">
    <source>
        <dbReference type="ARBA" id="ARBA00022692"/>
    </source>
</evidence>
<dbReference type="GO" id="GO:0022857">
    <property type="term" value="F:transmembrane transporter activity"/>
    <property type="evidence" value="ECO:0007669"/>
    <property type="project" value="InterPro"/>
</dbReference>
<reference evidence="9" key="1">
    <citation type="submission" date="2019-06" db="EMBL/GenBank/DDBJ databases">
        <authorList>
            <person name="Broberg M."/>
        </authorList>
    </citation>
    <scope>NUCLEOTIDE SEQUENCE [LARGE SCALE GENOMIC DNA]</scope>
</reference>
<feature type="region of interest" description="Disordered" evidence="6">
    <location>
        <begin position="1"/>
        <end position="94"/>
    </location>
</feature>
<evidence type="ECO:0000313" key="9">
    <source>
        <dbReference type="Proteomes" id="UP000775872"/>
    </source>
</evidence>
<dbReference type="Proteomes" id="UP000775872">
    <property type="component" value="Unassembled WGS sequence"/>
</dbReference>
<protein>
    <submittedName>
        <fullName evidence="8">Uncharacterized protein</fullName>
    </submittedName>
</protein>
<dbReference type="FunFam" id="1.20.1250.20:FF:000011">
    <property type="entry name" value="MFS multidrug transporter, putative"/>
    <property type="match status" value="1"/>
</dbReference>
<feature type="transmembrane region" description="Helical" evidence="7">
    <location>
        <begin position="488"/>
        <end position="510"/>
    </location>
</feature>
<evidence type="ECO:0000256" key="1">
    <source>
        <dbReference type="ARBA" id="ARBA00004141"/>
    </source>
</evidence>
<dbReference type="SUPFAM" id="SSF103473">
    <property type="entry name" value="MFS general substrate transporter"/>
    <property type="match status" value="1"/>
</dbReference>
<dbReference type="PANTHER" id="PTHR23502">
    <property type="entry name" value="MAJOR FACILITATOR SUPERFAMILY"/>
    <property type="match status" value="1"/>
</dbReference>
<feature type="transmembrane region" description="Helical" evidence="7">
    <location>
        <begin position="555"/>
        <end position="576"/>
    </location>
</feature>
<feature type="compositionally biased region" description="Low complexity" evidence="6">
    <location>
        <begin position="40"/>
        <end position="53"/>
    </location>
</feature>
<feature type="transmembrane region" description="Helical" evidence="7">
    <location>
        <begin position="461"/>
        <end position="482"/>
    </location>
</feature>
<evidence type="ECO:0000256" key="7">
    <source>
        <dbReference type="SAM" id="Phobius"/>
    </source>
</evidence>
<dbReference type="Pfam" id="PF07690">
    <property type="entry name" value="MFS_1"/>
    <property type="match status" value="1"/>
</dbReference>
<name>A0A9P0ELC7_9HYPO</name>
<evidence type="ECO:0000313" key="8">
    <source>
        <dbReference type="EMBL" id="CAH0053632.1"/>
    </source>
</evidence>
<dbReference type="OrthoDB" id="9986881at2759"/>
<accession>A0A9P0ELC7</accession>
<gene>
    <name evidence="8" type="ORF">CSOL1703_00005507</name>
</gene>